<evidence type="ECO:0000259" key="2">
    <source>
        <dbReference type="Pfam" id="PF03217"/>
    </source>
</evidence>
<evidence type="ECO:0000313" key="3">
    <source>
        <dbReference type="EMBL" id="QYN53154.1"/>
    </source>
</evidence>
<feature type="domain" description="S-layer protein C-terminal" evidence="2">
    <location>
        <begin position="37"/>
        <end position="98"/>
    </location>
</feature>
<dbReference type="Pfam" id="PF03217">
    <property type="entry name" value="SlpA"/>
    <property type="match status" value="1"/>
</dbReference>
<proteinExistence type="predicted"/>
<gene>
    <name evidence="3" type="ORF">GYM71_06830</name>
</gene>
<feature type="signal peptide" evidence="1">
    <location>
        <begin position="1"/>
        <end position="33"/>
    </location>
</feature>
<keyword evidence="1" id="KW-0732">Signal</keyword>
<feature type="chain" id="PRO_5045187601" description="S-layer protein C-terminal domain-containing protein" evidence="1">
    <location>
        <begin position="34"/>
        <end position="423"/>
    </location>
</feature>
<dbReference type="EMBL" id="CP048268">
    <property type="protein sequence ID" value="QYN53154.1"/>
    <property type="molecule type" value="Genomic_DNA"/>
</dbReference>
<keyword evidence="4" id="KW-1185">Reference proteome</keyword>
<dbReference type="InterPro" id="IPR024968">
    <property type="entry name" value="SlpA_C_lactobacillus"/>
</dbReference>
<sequence>MKLKQKAAIGSVVSMFALGLVANLSLGAQPIEATEETNEITLAHNAYVYNKHGKRLSKFQGSKQKAHLKKGLSVPFVGKIEPIEHNDKQFYLLNDDNYHQSWLPYHKIGGEYFYSLGSGGFVKAVNVGQVNNKPLYTHEAKVKIAKKVKPYTAGIGKDKTVIKPGKTYRVDSIAALTTDSKPVVNYRISGTIEAFIPKKDLAINPRQNLKLYTQATYVGFLKTAGTYDITATALPTESANSTFNTGDMYPVEKLAYLWNSSEKKAELFYLLKDSWAKPRFYSLANYQPAATPSLTYVKVEGTNYISGPYLKPNNTPEQAQADAKIATKEDKQKLQTLVDQELITPYQKDNNFTLCGFRFGYALQLAQNTLKSEKATIAEVKEATAILQKAHSNVLNCTPKQEKGDQLLGTSTPYLLERQNFIQ</sequence>
<organism evidence="3 4">
    <name type="scientific">Lactobacillus panisapium</name>
    <dbReference type="NCBI Taxonomy" id="2012495"/>
    <lineage>
        <taxon>Bacteria</taxon>
        <taxon>Bacillati</taxon>
        <taxon>Bacillota</taxon>
        <taxon>Bacilli</taxon>
        <taxon>Lactobacillales</taxon>
        <taxon>Lactobacillaceae</taxon>
        <taxon>Lactobacillus</taxon>
    </lineage>
</organism>
<protein>
    <recommendedName>
        <fullName evidence="2">S-layer protein C-terminal domain-containing protein</fullName>
    </recommendedName>
</protein>
<reference evidence="3 4" key="1">
    <citation type="submission" date="2020-01" db="EMBL/GenBank/DDBJ databases">
        <title>Vast differences in strain-level diversity in the gut microbiota of two closely related honey bee species.</title>
        <authorList>
            <person name="Ellegaard K.M."/>
            <person name="Suenami S."/>
            <person name="Miyazaki R."/>
            <person name="Engel P."/>
        </authorList>
    </citation>
    <scope>NUCLEOTIDE SEQUENCE [LARGE SCALE GENOMIC DNA]</scope>
    <source>
        <strain evidence="3 4">ESL0416</strain>
    </source>
</reference>
<dbReference type="RefSeq" id="WP_220219931.1">
    <property type="nucleotide sequence ID" value="NZ_CP048268.1"/>
</dbReference>
<name>A0ABX8W6E7_9LACO</name>
<accession>A0ABX8W6E7</accession>
<dbReference type="Proteomes" id="UP000826550">
    <property type="component" value="Chromosome"/>
</dbReference>
<evidence type="ECO:0000313" key="4">
    <source>
        <dbReference type="Proteomes" id="UP000826550"/>
    </source>
</evidence>
<evidence type="ECO:0000256" key="1">
    <source>
        <dbReference type="SAM" id="SignalP"/>
    </source>
</evidence>